<feature type="domain" description="N-acetyltransferase" evidence="1">
    <location>
        <begin position="7"/>
        <end position="147"/>
    </location>
</feature>
<evidence type="ECO:0000313" key="2">
    <source>
        <dbReference type="EMBL" id="MFD2551495.1"/>
    </source>
</evidence>
<reference evidence="3" key="1">
    <citation type="journal article" date="2019" name="Int. J. Syst. Evol. Microbiol.">
        <title>The Global Catalogue of Microorganisms (GCM) 10K type strain sequencing project: providing services to taxonomists for standard genome sequencing and annotation.</title>
        <authorList>
            <consortium name="The Broad Institute Genomics Platform"/>
            <consortium name="The Broad Institute Genome Sequencing Center for Infectious Disease"/>
            <person name="Wu L."/>
            <person name="Ma J."/>
        </authorList>
    </citation>
    <scope>NUCLEOTIDE SEQUENCE [LARGE SCALE GENOMIC DNA]</scope>
    <source>
        <strain evidence="3">KCTC 42587</strain>
    </source>
</reference>
<dbReference type="Pfam" id="PF13673">
    <property type="entry name" value="Acetyltransf_10"/>
    <property type="match status" value="1"/>
</dbReference>
<protein>
    <submittedName>
        <fullName evidence="2">GNAT family N-acetyltransferase</fullName>
    </submittedName>
</protein>
<comment type="caution">
    <text evidence="2">The sequence shown here is derived from an EMBL/GenBank/DDBJ whole genome shotgun (WGS) entry which is preliminary data.</text>
</comment>
<evidence type="ECO:0000313" key="3">
    <source>
        <dbReference type="Proteomes" id="UP001597472"/>
    </source>
</evidence>
<accession>A0ABW5KUA6</accession>
<organism evidence="2 3">
    <name type="scientific">Bizionia sediminis</name>
    <dbReference type="NCBI Taxonomy" id="1737064"/>
    <lineage>
        <taxon>Bacteria</taxon>
        <taxon>Pseudomonadati</taxon>
        <taxon>Bacteroidota</taxon>
        <taxon>Flavobacteriia</taxon>
        <taxon>Flavobacteriales</taxon>
        <taxon>Flavobacteriaceae</taxon>
        <taxon>Bizionia</taxon>
    </lineage>
</organism>
<keyword evidence="3" id="KW-1185">Reference proteome</keyword>
<dbReference type="PROSITE" id="PS51186">
    <property type="entry name" value="GNAT"/>
    <property type="match status" value="1"/>
</dbReference>
<gene>
    <name evidence="2" type="ORF">ACFSQP_06670</name>
</gene>
<dbReference type="Proteomes" id="UP001597472">
    <property type="component" value="Unassembled WGS sequence"/>
</dbReference>
<dbReference type="InterPro" id="IPR000182">
    <property type="entry name" value="GNAT_dom"/>
</dbReference>
<sequence>MISIQIKSFSELTLHELYTILQLRAEVFVLEQTCLYQDIDGHDADGLHILGFKNNEIVAYARAFKSGIYFKEASIGRVLVKKSERKHHYGYVIMEAAIGVLEKTHKEAQIKISAQTYLQHFYAKLGFRAIGTSYLEDGIPHIAMVKP</sequence>
<evidence type="ECO:0000259" key="1">
    <source>
        <dbReference type="PROSITE" id="PS51186"/>
    </source>
</evidence>
<name>A0ABW5KUA6_9FLAO</name>
<dbReference type="EMBL" id="JBHULS010000002">
    <property type="protein sequence ID" value="MFD2551495.1"/>
    <property type="molecule type" value="Genomic_DNA"/>
</dbReference>
<dbReference type="RefSeq" id="WP_376892653.1">
    <property type="nucleotide sequence ID" value="NZ_JBHULS010000002.1"/>
</dbReference>
<proteinExistence type="predicted"/>
<dbReference type="Gene3D" id="3.40.630.30">
    <property type="match status" value="1"/>
</dbReference>
<dbReference type="InterPro" id="IPR016181">
    <property type="entry name" value="Acyl_CoA_acyltransferase"/>
</dbReference>
<dbReference type="SUPFAM" id="SSF55729">
    <property type="entry name" value="Acyl-CoA N-acyltransferases (Nat)"/>
    <property type="match status" value="1"/>
</dbReference>